<evidence type="ECO:0000313" key="2">
    <source>
        <dbReference type="Proteomes" id="UP000177152"/>
    </source>
</evidence>
<dbReference type="Proteomes" id="UP000177152">
    <property type="component" value="Unassembled WGS sequence"/>
</dbReference>
<protein>
    <submittedName>
        <fullName evidence="1">Uncharacterized protein</fullName>
    </submittedName>
</protein>
<gene>
    <name evidence="1" type="ORF">A2633_01620</name>
</gene>
<dbReference type="EMBL" id="MHQC01000059">
    <property type="protein sequence ID" value="OGZ93403.1"/>
    <property type="molecule type" value="Genomic_DNA"/>
</dbReference>
<organism evidence="1 2">
    <name type="scientific">Candidatus Sungbacteria bacterium RIFCSPHIGHO2_01_FULL_47_32</name>
    <dbReference type="NCBI Taxonomy" id="1802264"/>
    <lineage>
        <taxon>Bacteria</taxon>
        <taxon>Candidatus Sungiibacteriota</taxon>
    </lineage>
</organism>
<name>A0A1G2K2L5_9BACT</name>
<accession>A0A1G2K2L5</accession>
<comment type="caution">
    <text evidence="1">The sequence shown here is derived from an EMBL/GenBank/DDBJ whole genome shotgun (WGS) entry which is preliminary data.</text>
</comment>
<evidence type="ECO:0000313" key="1">
    <source>
        <dbReference type="EMBL" id="OGZ93403.1"/>
    </source>
</evidence>
<sequence>MRRGILPRPALRDALLPSGEAARQSLSQNAKVLSGGDDRDRWKTLVGQIYKVFLMPEVQLINF</sequence>
<dbReference type="AlphaFoldDB" id="A0A1G2K2L5"/>
<reference evidence="1 2" key="1">
    <citation type="journal article" date="2016" name="Nat. Commun.">
        <title>Thousands of microbial genomes shed light on interconnected biogeochemical processes in an aquifer system.</title>
        <authorList>
            <person name="Anantharaman K."/>
            <person name="Brown C.T."/>
            <person name="Hug L.A."/>
            <person name="Sharon I."/>
            <person name="Castelle C.J."/>
            <person name="Probst A.J."/>
            <person name="Thomas B.C."/>
            <person name="Singh A."/>
            <person name="Wilkins M.J."/>
            <person name="Karaoz U."/>
            <person name="Brodie E.L."/>
            <person name="Williams K.H."/>
            <person name="Hubbard S.S."/>
            <person name="Banfield J.F."/>
        </authorList>
    </citation>
    <scope>NUCLEOTIDE SEQUENCE [LARGE SCALE GENOMIC DNA]</scope>
</reference>
<proteinExistence type="predicted"/>